<name>A0A1I2CRJ7_9FLAO</name>
<proteinExistence type="predicted"/>
<protein>
    <submittedName>
        <fullName evidence="1">Uncharacterized protein</fullName>
    </submittedName>
</protein>
<dbReference type="EMBL" id="FONQ01000003">
    <property type="protein sequence ID" value="SFE70360.1"/>
    <property type="molecule type" value="Genomic_DNA"/>
</dbReference>
<reference evidence="2" key="1">
    <citation type="submission" date="2016-10" db="EMBL/GenBank/DDBJ databases">
        <authorList>
            <person name="Varghese N."/>
            <person name="Submissions S."/>
        </authorList>
    </citation>
    <scope>NUCLEOTIDE SEQUENCE [LARGE SCALE GENOMIC DNA]</scope>
    <source>
        <strain evidence="2">CGMCC 1.9227</strain>
    </source>
</reference>
<sequence length="55" mass="6302">MECFKPFGKHEGQSYAKASSFVPELCEKEILNMLKVIVKNIPNYNHDVENTLSTE</sequence>
<gene>
    <name evidence="1" type="ORF">SAMN04488131_103141</name>
</gene>
<dbReference type="AlphaFoldDB" id="A0A1I2CRJ7"/>
<accession>A0A1I2CRJ7</accession>
<dbReference type="RefSeq" id="WP_244281751.1">
    <property type="nucleotide sequence ID" value="NZ_FONQ01000003.1"/>
</dbReference>
<dbReference type="Proteomes" id="UP000198596">
    <property type="component" value="Unassembled WGS sequence"/>
</dbReference>
<evidence type="ECO:0000313" key="1">
    <source>
        <dbReference type="EMBL" id="SFE70360.1"/>
    </source>
</evidence>
<keyword evidence="2" id="KW-1185">Reference proteome</keyword>
<evidence type="ECO:0000313" key="2">
    <source>
        <dbReference type="Proteomes" id="UP000198596"/>
    </source>
</evidence>
<organism evidence="1 2">
    <name type="scientific">Flavobacterium xueshanense</name>
    <dbReference type="NCBI Taxonomy" id="935223"/>
    <lineage>
        <taxon>Bacteria</taxon>
        <taxon>Pseudomonadati</taxon>
        <taxon>Bacteroidota</taxon>
        <taxon>Flavobacteriia</taxon>
        <taxon>Flavobacteriales</taxon>
        <taxon>Flavobacteriaceae</taxon>
        <taxon>Flavobacterium</taxon>
    </lineage>
</organism>